<organism evidence="3 4">
    <name type="scientific">Pseudodesulfovibrio piezophilus (strain DSM 21447 / JCM 15486 / C1TLV30)</name>
    <name type="common">Desulfovibrio piezophilus</name>
    <dbReference type="NCBI Taxonomy" id="1322246"/>
    <lineage>
        <taxon>Bacteria</taxon>
        <taxon>Pseudomonadati</taxon>
        <taxon>Thermodesulfobacteriota</taxon>
        <taxon>Desulfovibrionia</taxon>
        <taxon>Desulfovibrionales</taxon>
        <taxon>Desulfovibrionaceae</taxon>
    </lineage>
</organism>
<feature type="domain" description="ABC-type transport auxiliary lipoprotein component" evidence="2">
    <location>
        <begin position="33"/>
        <end position="188"/>
    </location>
</feature>
<sequence length="204" mass="23023">MMKKYTTLFFLIATLSMSACVKLGGEPIEKRYYRITPARTETPPEAQCGKILKIRRLSVSDIYNTRELVYQMSDGRIESDFYNMLFVAPGNMLTSELRKWLAQSGHFANVIEPGSMVIPDLTLEGVVNSLYGDYSTEPPNAVIAMQFFLVDESTPNNEIVFSSSYRQRIPLDKSAPDELVQGMTKGIQIIFTELELDLAKTVQN</sequence>
<evidence type="ECO:0000259" key="2">
    <source>
        <dbReference type="Pfam" id="PF03886"/>
    </source>
</evidence>
<dbReference type="InterPro" id="IPR005586">
    <property type="entry name" value="ABC_trans_aux"/>
</dbReference>
<dbReference type="Proteomes" id="UP000011724">
    <property type="component" value="Chromosome"/>
</dbReference>
<gene>
    <name evidence="3" type="ordered locus">BN4_20504</name>
</gene>
<dbReference type="SUPFAM" id="SSF159594">
    <property type="entry name" value="XCC0632-like"/>
    <property type="match status" value="1"/>
</dbReference>
<evidence type="ECO:0000313" key="4">
    <source>
        <dbReference type="Proteomes" id="UP000011724"/>
    </source>
</evidence>
<reference evidence="4" key="2">
    <citation type="journal article" date="2013" name="Stand. Genomic Sci.">
        <title>Complete genome sequence of Desulfocapsa sulfexigens, a marine deltaproteobacterium specialized in disproportionating inorganic sulfur compounds.</title>
        <authorList>
            <person name="Finster K.W."/>
            <person name="Kjeldsen K.U."/>
            <person name="Kube M."/>
            <person name="Reinhardt R."/>
            <person name="Mussmann M."/>
            <person name="Amann R."/>
            <person name="Schreiber L."/>
        </authorList>
    </citation>
    <scope>NUCLEOTIDE SEQUENCE [LARGE SCALE GENOMIC DNA]</scope>
    <source>
        <strain evidence="4">DSM 10523 / SB164P1</strain>
    </source>
</reference>
<keyword evidence="4" id="KW-1185">Reference proteome</keyword>
<dbReference type="KEGG" id="dpi:BN4_20504"/>
<dbReference type="eggNOG" id="COG3009">
    <property type="taxonomic scope" value="Bacteria"/>
</dbReference>
<reference evidence="3 4" key="1">
    <citation type="journal article" date="2013" name="PLoS ONE">
        <title>The first genomic and proteomic characterization of a deep-sea sulfate reducer: insights into the piezophilic lifestyle of Desulfovibrio piezophilus.</title>
        <authorList>
            <person name="Pradel N."/>
            <person name="Ji B."/>
            <person name="Gimenez G."/>
            <person name="Talla E."/>
            <person name="Lenoble P."/>
            <person name="Garel M."/>
            <person name="Tamburini C."/>
            <person name="Fourquet P."/>
            <person name="Lebrun R."/>
            <person name="Bertin P."/>
            <person name="Denis Y."/>
            <person name="Pophillat M."/>
            <person name="Barbe V."/>
            <person name="Ollivier B."/>
            <person name="Dolla A."/>
        </authorList>
    </citation>
    <scope>NUCLEOTIDE SEQUENCE [LARGE SCALE GENOMIC DNA]</scope>
    <source>
        <strain evidence="4">DSM 10523 / SB164P1</strain>
    </source>
</reference>
<dbReference type="BioCyc" id="DPIE1322246:BN4_RS16770-MONOMER"/>
<feature type="chain" id="PRO_5004018867" description="ABC-type transport auxiliary lipoprotein component domain-containing protein" evidence="1">
    <location>
        <begin position="20"/>
        <end position="204"/>
    </location>
</feature>
<dbReference type="Gene3D" id="3.40.50.10610">
    <property type="entry name" value="ABC-type transport auxiliary lipoprotein component"/>
    <property type="match status" value="1"/>
</dbReference>
<evidence type="ECO:0000256" key="1">
    <source>
        <dbReference type="SAM" id="SignalP"/>
    </source>
</evidence>
<dbReference type="AlphaFoldDB" id="M1WL17"/>
<dbReference type="PROSITE" id="PS51257">
    <property type="entry name" value="PROKAR_LIPOPROTEIN"/>
    <property type="match status" value="1"/>
</dbReference>
<accession>M1WL17</accession>
<proteinExistence type="predicted"/>
<dbReference type="Pfam" id="PF03886">
    <property type="entry name" value="ABC_trans_aux"/>
    <property type="match status" value="1"/>
</dbReference>
<feature type="signal peptide" evidence="1">
    <location>
        <begin position="1"/>
        <end position="19"/>
    </location>
</feature>
<evidence type="ECO:0000313" key="3">
    <source>
        <dbReference type="EMBL" id="CCH50566.1"/>
    </source>
</evidence>
<name>M1WL17_PSEP2</name>
<dbReference type="HOGENOM" id="CLU_112430_0_0_7"/>
<dbReference type="STRING" id="1322246.BN4_20504"/>
<keyword evidence="1" id="KW-0732">Signal</keyword>
<dbReference type="PATRIC" id="fig|879567.3.peg.3604"/>
<protein>
    <recommendedName>
        <fullName evidence="2">ABC-type transport auxiliary lipoprotein component domain-containing protein</fullName>
    </recommendedName>
</protein>
<dbReference type="RefSeq" id="WP_015416608.1">
    <property type="nucleotide sequence ID" value="NC_020409.1"/>
</dbReference>
<dbReference type="EMBL" id="FO203427">
    <property type="protein sequence ID" value="CCH50566.1"/>
    <property type="molecule type" value="Genomic_DNA"/>
</dbReference>